<dbReference type="Gene3D" id="2.30.30.40">
    <property type="entry name" value="SH3 Domains"/>
    <property type="match status" value="1"/>
</dbReference>
<organism evidence="6 7">
    <name type="scientific">Catenulispora acidiphila (strain DSM 44928 / JCM 14897 / NBRC 102108 / NRRL B-24433 / ID139908)</name>
    <dbReference type="NCBI Taxonomy" id="479433"/>
    <lineage>
        <taxon>Bacteria</taxon>
        <taxon>Bacillati</taxon>
        <taxon>Actinomycetota</taxon>
        <taxon>Actinomycetes</taxon>
        <taxon>Catenulisporales</taxon>
        <taxon>Catenulisporaceae</taxon>
        <taxon>Catenulispora</taxon>
    </lineage>
</organism>
<name>C7PZC9_CATAD</name>
<dbReference type="InterPro" id="IPR038765">
    <property type="entry name" value="Papain-like_cys_pep_sf"/>
</dbReference>
<dbReference type="InParanoid" id="C7PZC9"/>
<evidence type="ECO:0000256" key="1">
    <source>
        <dbReference type="ARBA" id="ARBA00007074"/>
    </source>
</evidence>
<keyword evidence="7" id="KW-1185">Reference proteome</keyword>
<dbReference type="SMART" id="SM01110">
    <property type="entry name" value="Cutinase"/>
    <property type="match status" value="1"/>
</dbReference>
<dbReference type="GO" id="GO:0008234">
    <property type="term" value="F:cysteine-type peptidase activity"/>
    <property type="evidence" value="ECO:0007669"/>
    <property type="project" value="UniProtKB-KW"/>
</dbReference>
<dbReference type="eggNOG" id="COG4991">
    <property type="taxonomic scope" value="Bacteria"/>
</dbReference>
<dbReference type="InterPro" id="IPR051794">
    <property type="entry name" value="PG_Endopeptidase_C40"/>
</dbReference>
<dbReference type="Gene3D" id="3.90.1720.10">
    <property type="entry name" value="endopeptidase domain like (from Nostoc punctiforme)"/>
    <property type="match status" value="1"/>
</dbReference>
<dbReference type="eggNOG" id="COG0791">
    <property type="taxonomic scope" value="Bacteria"/>
</dbReference>
<dbReference type="PROSITE" id="PS51935">
    <property type="entry name" value="NLPC_P60"/>
    <property type="match status" value="1"/>
</dbReference>
<evidence type="ECO:0000313" key="6">
    <source>
        <dbReference type="EMBL" id="ACU71586.1"/>
    </source>
</evidence>
<dbReference type="KEGG" id="cai:Caci_2670"/>
<keyword evidence="2" id="KW-0645">Protease</keyword>
<dbReference type="SUPFAM" id="SSF54001">
    <property type="entry name" value="Cysteine proteinases"/>
    <property type="match status" value="1"/>
</dbReference>
<protein>
    <submittedName>
        <fullName evidence="6">NLP/P60 protein</fullName>
    </submittedName>
</protein>
<keyword evidence="3" id="KW-0378">Hydrolase</keyword>
<evidence type="ECO:0000256" key="4">
    <source>
        <dbReference type="ARBA" id="ARBA00022807"/>
    </source>
</evidence>
<gene>
    <name evidence="6" type="ordered locus">Caci_2670</name>
</gene>
<evidence type="ECO:0000259" key="5">
    <source>
        <dbReference type="PROSITE" id="PS51935"/>
    </source>
</evidence>
<dbReference type="InterPro" id="IPR000064">
    <property type="entry name" value="NLP_P60_dom"/>
</dbReference>
<dbReference type="ESTHER" id="catad-c7pzc9">
    <property type="family name" value="Cutinase"/>
</dbReference>
<dbReference type="Proteomes" id="UP000000851">
    <property type="component" value="Chromosome"/>
</dbReference>
<dbReference type="HOGENOM" id="CLU_345373_0_0_11"/>
<accession>C7PZC9</accession>
<evidence type="ECO:0000256" key="3">
    <source>
        <dbReference type="ARBA" id="ARBA00022801"/>
    </source>
</evidence>
<reference evidence="6 7" key="1">
    <citation type="journal article" date="2009" name="Stand. Genomic Sci.">
        <title>Complete genome sequence of Catenulispora acidiphila type strain (ID 139908).</title>
        <authorList>
            <person name="Copeland A."/>
            <person name="Lapidus A."/>
            <person name="Glavina Del Rio T."/>
            <person name="Nolan M."/>
            <person name="Lucas S."/>
            <person name="Chen F."/>
            <person name="Tice H."/>
            <person name="Cheng J.F."/>
            <person name="Bruce D."/>
            <person name="Goodwin L."/>
            <person name="Pitluck S."/>
            <person name="Mikhailova N."/>
            <person name="Pati A."/>
            <person name="Ivanova N."/>
            <person name="Mavromatis K."/>
            <person name="Chen A."/>
            <person name="Palaniappan K."/>
            <person name="Chain P."/>
            <person name="Land M."/>
            <person name="Hauser L."/>
            <person name="Chang Y.J."/>
            <person name="Jeffries C.D."/>
            <person name="Chertkov O."/>
            <person name="Brettin T."/>
            <person name="Detter J.C."/>
            <person name="Han C."/>
            <person name="Ali Z."/>
            <person name="Tindall B.J."/>
            <person name="Goker M."/>
            <person name="Bristow J."/>
            <person name="Eisen J.A."/>
            <person name="Markowitz V."/>
            <person name="Hugenholtz P."/>
            <person name="Kyrpides N.C."/>
            <person name="Klenk H.P."/>
        </authorList>
    </citation>
    <scope>NUCLEOTIDE SEQUENCE [LARGE SCALE GENOMIC DNA]</scope>
    <source>
        <strain evidence="7">DSM 44928 / JCM 14897 / NBRC 102108 / NRRL B-24433 / ID139908</strain>
    </source>
</reference>
<dbReference type="EMBL" id="CP001700">
    <property type="protein sequence ID" value="ACU71586.1"/>
    <property type="molecule type" value="Genomic_DNA"/>
</dbReference>
<comment type="similarity">
    <text evidence="1">Belongs to the peptidase C40 family.</text>
</comment>
<dbReference type="Gene3D" id="3.40.50.1820">
    <property type="entry name" value="alpha/beta hydrolase"/>
    <property type="match status" value="1"/>
</dbReference>
<evidence type="ECO:0000256" key="2">
    <source>
        <dbReference type="ARBA" id="ARBA00022670"/>
    </source>
</evidence>
<proteinExistence type="inferred from homology"/>
<dbReference type="InterPro" id="IPR029058">
    <property type="entry name" value="AB_hydrolase_fold"/>
</dbReference>
<dbReference type="InterPro" id="IPR000675">
    <property type="entry name" value="Cutinase/axe"/>
</dbReference>
<dbReference type="SUPFAM" id="SSF53474">
    <property type="entry name" value="alpha/beta-Hydrolases"/>
    <property type="match status" value="1"/>
</dbReference>
<keyword evidence="4" id="KW-0788">Thiol protease</keyword>
<dbReference type="STRING" id="479433.Caci_2670"/>
<dbReference type="PANTHER" id="PTHR47359:SF3">
    <property type="entry name" value="NLP_P60 DOMAIN-CONTAINING PROTEIN-RELATED"/>
    <property type="match status" value="1"/>
</dbReference>
<dbReference type="AlphaFoldDB" id="C7PZC9"/>
<feature type="domain" description="NlpC/P60" evidence="5">
    <location>
        <begin position="303"/>
        <end position="462"/>
    </location>
</feature>
<sequence length="818" mass="85709" precursor="true">MATAGLAAPSAAHAAWPEPQAAMSCKPWVILSAYGTNEYTDSGHPYGSTGVNETYIKAITNALADHKIGQRTPDGNYYPVPNATVDIRNLPYPAGPGLPNLLTGYFDSVEAGRAELVKEVRWYSDNCGGGTKLVLVGYSQGAQVVKKALADPGLQSAQYVINGVVNIADPTRYNNTSGFTDPGDMKTVDKNWSPASPAAADGGLMGRIAVPQMFSRGLTDRRYFDVCRTDDMVCNRPGAPNPNDFLTLFGQSLGDGSHTSYRDGAGLATATAVATKMVSTALGPIISPPDPNDYSCTQHGDTDSLGAAAIRAACDVQTQGTWYTWGGGHSVNPPQATYGTVDPSDPIRSANDPIHKGFDCSGFMRYVYYVAAGYDIIGDRTADGNFKAPWSVRIDPNQGILGLMPGDIVFFGSPGYAHHTALYLGAGKIVEARQSNELIRVSDLFSHTDYVGAIRVSGAGGGGGPNSTWGTGVRTHSSASVGSPVYTTLPGPTGIRIDCQEHAEAVTAEGYTNDVWSHLPDLGGSWVSNIYVQGPAWLPGIPACDGTGPSTGSQSTWGANVNVHSIAAVGSPVVSTLPGPTSVTVKCQEHAEPVTAEGLTNDAWSFLPDYNGYVSNIYMKGAAWLDGVPTCDGGAASGGANHTTWGTNVNLHTGPSAGSGVAAVLPGPTSVRIDCQTHGQSTTAEGYTNDAWSHLPDSNAWISNIYVTGDPWLADVPTCEGGTGGGSQNSPNQRQVWATNINVRQDTTTSSAVVTTIPAPTTVAIKCQWHGTPVTDQGYTNDGWSYLPDYNGWISNIYIKGTAWLDGIPECTAPPHAS</sequence>
<dbReference type="GO" id="GO:0006508">
    <property type="term" value="P:proteolysis"/>
    <property type="evidence" value="ECO:0007669"/>
    <property type="project" value="UniProtKB-KW"/>
</dbReference>
<dbReference type="Pfam" id="PF00877">
    <property type="entry name" value="NLPC_P60"/>
    <property type="match status" value="1"/>
</dbReference>
<dbReference type="PANTHER" id="PTHR47359">
    <property type="entry name" value="PEPTIDOGLYCAN DL-ENDOPEPTIDASE CWLO"/>
    <property type="match status" value="1"/>
</dbReference>
<dbReference type="Pfam" id="PF01083">
    <property type="entry name" value="Cutinase"/>
    <property type="match status" value="1"/>
</dbReference>
<evidence type="ECO:0000313" key="7">
    <source>
        <dbReference type="Proteomes" id="UP000000851"/>
    </source>
</evidence>